<dbReference type="Proteomes" id="UP000473699">
    <property type="component" value="Unassembled WGS sequence"/>
</dbReference>
<sequence length="65" mass="7056">MAAAVPTIQDAAWGNLAKRACGDEKPLYASVDGLQIAPADTEGLWRFISRLFGTVFWLLGVKFNS</sequence>
<dbReference type="AlphaFoldDB" id="A0A6L5YE59"/>
<organism evidence="1 2">
    <name type="scientific">Pyramidobacter porci</name>
    <dbReference type="NCBI Taxonomy" id="2605789"/>
    <lineage>
        <taxon>Bacteria</taxon>
        <taxon>Thermotogati</taxon>
        <taxon>Synergistota</taxon>
        <taxon>Synergistia</taxon>
        <taxon>Synergistales</taxon>
        <taxon>Dethiosulfovibrionaceae</taxon>
        <taxon>Pyramidobacter</taxon>
    </lineage>
</organism>
<reference evidence="1 2" key="1">
    <citation type="submission" date="2019-08" db="EMBL/GenBank/DDBJ databases">
        <title>In-depth cultivation of the pig gut microbiome towards novel bacterial diversity and tailored functional studies.</title>
        <authorList>
            <person name="Wylensek D."/>
            <person name="Hitch T.C.A."/>
            <person name="Clavel T."/>
        </authorList>
    </citation>
    <scope>NUCLEOTIDE SEQUENCE [LARGE SCALE GENOMIC DNA]</scope>
    <source>
        <strain evidence="1 2">SM-530-WT-4B</strain>
    </source>
</reference>
<name>A0A6L5YE59_9BACT</name>
<gene>
    <name evidence="1" type="ORF">FYJ74_10675</name>
</gene>
<dbReference type="RefSeq" id="WP_154529562.1">
    <property type="nucleotide sequence ID" value="NZ_JAXDZJ010000227.1"/>
</dbReference>
<evidence type="ECO:0000313" key="2">
    <source>
        <dbReference type="Proteomes" id="UP000473699"/>
    </source>
</evidence>
<comment type="caution">
    <text evidence="1">The sequence shown here is derived from an EMBL/GenBank/DDBJ whole genome shotgun (WGS) entry which is preliminary data.</text>
</comment>
<protein>
    <submittedName>
        <fullName evidence="1">Uncharacterized protein</fullName>
    </submittedName>
</protein>
<keyword evidence="2" id="KW-1185">Reference proteome</keyword>
<dbReference type="EMBL" id="VUNH01000012">
    <property type="protein sequence ID" value="MST56489.1"/>
    <property type="molecule type" value="Genomic_DNA"/>
</dbReference>
<accession>A0A6L5YE59</accession>
<evidence type="ECO:0000313" key="1">
    <source>
        <dbReference type="EMBL" id="MST56489.1"/>
    </source>
</evidence>
<proteinExistence type="predicted"/>